<dbReference type="EMBL" id="BA000028">
    <property type="protein sequence ID" value="BAC13225.1"/>
    <property type="molecule type" value="Genomic_DNA"/>
</dbReference>
<feature type="domain" description="RNA polymerase sigma-70 region 2" evidence="5">
    <location>
        <begin position="16"/>
        <end position="77"/>
    </location>
</feature>
<gene>
    <name evidence="7" type="ordered locus">OB1269</name>
</gene>
<dbReference type="InterPro" id="IPR036388">
    <property type="entry name" value="WH-like_DNA-bd_sf"/>
</dbReference>
<dbReference type="InterPro" id="IPR013325">
    <property type="entry name" value="RNA_pol_sigma_r2"/>
</dbReference>
<keyword evidence="8" id="KW-1185">Reference proteome</keyword>
<dbReference type="Pfam" id="PF04542">
    <property type="entry name" value="Sigma70_r2"/>
    <property type="match status" value="1"/>
</dbReference>
<evidence type="ECO:0000256" key="3">
    <source>
        <dbReference type="ARBA" id="ARBA00023082"/>
    </source>
</evidence>
<dbReference type="Pfam" id="PF08281">
    <property type="entry name" value="Sigma70_r4_2"/>
    <property type="match status" value="1"/>
</dbReference>
<dbReference type="GO" id="GO:0003677">
    <property type="term" value="F:DNA binding"/>
    <property type="evidence" value="ECO:0007669"/>
    <property type="project" value="InterPro"/>
</dbReference>
<feature type="domain" description="RNA polymerase sigma factor 70 region 4 type 2" evidence="6">
    <location>
        <begin position="111"/>
        <end position="163"/>
    </location>
</feature>
<reference evidence="7 8" key="1">
    <citation type="journal article" date="2001" name="FEMS Microbiol. Lett.">
        <title>Oceanobacillus iheyensis gen. nov., sp. nov., a deep-sea extremely halotolerant and alkaliphilic species isolated from a depth of 1050 m on the Iheya Ridge.</title>
        <authorList>
            <person name="Lu J."/>
            <person name="Nogi Y."/>
            <person name="Takami H."/>
        </authorList>
    </citation>
    <scope>NUCLEOTIDE SEQUENCE [LARGE SCALE GENOMIC DNA]</scope>
    <source>
        <strain evidence="8">DSM 14371 / CIP 107618 / JCM 11309 / KCTC 3954 / HTE831</strain>
    </source>
</reference>
<dbReference type="RefSeq" id="WP_011065671.1">
    <property type="nucleotide sequence ID" value="NC_004193.1"/>
</dbReference>
<evidence type="ECO:0000259" key="5">
    <source>
        <dbReference type="Pfam" id="PF04542"/>
    </source>
</evidence>
<dbReference type="SUPFAM" id="SSF88946">
    <property type="entry name" value="Sigma2 domain of RNA polymerase sigma factors"/>
    <property type="match status" value="1"/>
</dbReference>
<dbReference type="Gene3D" id="1.10.10.10">
    <property type="entry name" value="Winged helix-like DNA-binding domain superfamily/Winged helix DNA-binding domain"/>
    <property type="match status" value="1"/>
</dbReference>
<accession>Q8ERN2</accession>
<dbReference type="Proteomes" id="UP000000822">
    <property type="component" value="Chromosome"/>
</dbReference>
<name>Q8ERN2_OCEIH</name>
<dbReference type="GO" id="GO:0006352">
    <property type="term" value="P:DNA-templated transcription initiation"/>
    <property type="evidence" value="ECO:0007669"/>
    <property type="project" value="InterPro"/>
</dbReference>
<dbReference type="STRING" id="221109.gene:10733509"/>
<keyword evidence="4" id="KW-0804">Transcription</keyword>
<evidence type="ECO:0000259" key="6">
    <source>
        <dbReference type="Pfam" id="PF08281"/>
    </source>
</evidence>
<dbReference type="AlphaFoldDB" id="Q8ERN2"/>
<dbReference type="PANTHER" id="PTHR43133">
    <property type="entry name" value="RNA POLYMERASE ECF-TYPE SIGMA FACTO"/>
    <property type="match status" value="1"/>
</dbReference>
<dbReference type="InterPro" id="IPR007627">
    <property type="entry name" value="RNA_pol_sigma70_r2"/>
</dbReference>
<keyword evidence="2" id="KW-0805">Transcription regulation</keyword>
<dbReference type="InterPro" id="IPR013324">
    <property type="entry name" value="RNA_pol_sigma_r3/r4-like"/>
</dbReference>
<dbReference type="InterPro" id="IPR014284">
    <property type="entry name" value="RNA_pol_sigma-70_dom"/>
</dbReference>
<dbReference type="HOGENOM" id="CLU_047691_3_1_9"/>
<dbReference type="SUPFAM" id="SSF88659">
    <property type="entry name" value="Sigma3 and sigma4 domains of RNA polymerase sigma factors"/>
    <property type="match status" value="1"/>
</dbReference>
<dbReference type="CDD" id="cd06171">
    <property type="entry name" value="Sigma70_r4"/>
    <property type="match status" value="1"/>
</dbReference>
<evidence type="ECO:0000256" key="1">
    <source>
        <dbReference type="ARBA" id="ARBA00010641"/>
    </source>
</evidence>
<proteinExistence type="inferred from homology"/>
<dbReference type="Gene3D" id="1.10.1740.10">
    <property type="match status" value="1"/>
</dbReference>
<protein>
    <submittedName>
        <fullName evidence="7">RNA polymerase ECF-type sigma factor</fullName>
    </submittedName>
</protein>
<dbReference type="InterPro" id="IPR039425">
    <property type="entry name" value="RNA_pol_sigma-70-like"/>
</dbReference>
<evidence type="ECO:0000256" key="4">
    <source>
        <dbReference type="ARBA" id="ARBA00023163"/>
    </source>
</evidence>
<keyword evidence="3" id="KW-0731">Sigma factor</keyword>
<evidence type="ECO:0000313" key="8">
    <source>
        <dbReference type="Proteomes" id="UP000000822"/>
    </source>
</evidence>
<dbReference type="KEGG" id="oih:OB1269"/>
<reference evidence="7 8" key="2">
    <citation type="journal article" date="2002" name="Nucleic Acids Res.">
        <title>Genome sequence of Oceanobacillus iheyensis isolated from the Iheya Ridge and its unexpected adaptive capabilities to extreme environments.</title>
        <authorList>
            <person name="Takami H."/>
            <person name="Takaki Y."/>
            <person name="Uchiyama I."/>
        </authorList>
    </citation>
    <scope>NUCLEOTIDE SEQUENCE [LARGE SCALE GENOMIC DNA]</scope>
    <source>
        <strain evidence="8">DSM 14371 / CIP 107618 / JCM 11309 / KCTC 3954 / HTE831</strain>
    </source>
</reference>
<dbReference type="OrthoDB" id="9794508at2"/>
<sequence>MDEEKKIQILEEVMLEYGNDLVRLAFNYVKDKETAKDMVQETFIKCYEKLDEFRNESNLKTWLYRITINQCKDYLRSWHYRKVQTKSVIENTFRTVFPLTEEKIINQANTEEMLEIVASLTKNYREIIYLYYYKSLTISEITDVTGLNENTVKTRLRRAKQRLKTMMKEADIYG</sequence>
<dbReference type="NCBIfam" id="NF006930">
    <property type="entry name" value="PRK09415.1"/>
    <property type="match status" value="1"/>
</dbReference>
<dbReference type="InterPro" id="IPR013249">
    <property type="entry name" value="RNA_pol_sigma70_r4_t2"/>
</dbReference>
<evidence type="ECO:0000256" key="2">
    <source>
        <dbReference type="ARBA" id="ARBA00023015"/>
    </source>
</evidence>
<dbReference type="GO" id="GO:0016987">
    <property type="term" value="F:sigma factor activity"/>
    <property type="evidence" value="ECO:0007669"/>
    <property type="project" value="UniProtKB-KW"/>
</dbReference>
<comment type="similarity">
    <text evidence="1">Belongs to the sigma-70 factor family. ECF subfamily.</text>
</comment>
<evidence type="ECO:0000313" key="7">
    <source>
        <dbReference type="EMBL" id="BAC13225.1"/>
    </source>
</evidence>
<dbReference type="PANTHER" id="PTHR43133:SF60">
    <property type="entry name" value="RNA POLYMERASE SIGMA FACTOR SIGV"/>
    <property type="match status" value="1"/>
</dbReference>
<dbReference type="NCBIfam" id="TIGR02937">
    <property type="entry name" value="sigma70-ECF"/>
    <property type="match status" value="1"/>
</dbReference>
<organism evidence="7 8">
    <name type="scientific">Oceanobacillus iheyensis (strain DSM 14371 / CIP 107618 / JCM 11309 / KCTC 3954 / HTE831)</name>
    <dbReference type="NCBI Taxonomy" id="221109"/>
    <lineage>
        <taxon>Bacteria</taxon>
        <taxon>Bacillati</taxon>
        <taxon>Bacillota</taxon>
        <taxon>Bacilli</taxon>
        <taxon>Bacillales</taxon>
        <taxon>Bacillaceae</taxon>
        <taxon>Oceanobacillus</taxon>
    </lineage>
</organism>
<dbReference type="PhylomeDB" id="Q8ERN2"/>
<dbReference type="eggNOG" id="COG1595">
    <property type="taxonomic scope" value="Bacteria"/>
</dbReference>